<proteinExistence type="predicted"/>
<dbReference type="AlphaFoldDB" id="A0A2P2Q3A9"/>
<protein>
    <submittedName>
        <fullName evidence="1">Uncharacterized protein</fullName>
    </submittedName>
</protein>
<evidence type="ECO:0000313" key="1">
    <source>
        <dbReference type="EMBL" id="MBX61490.1"/>
    </source>
</evidence>
<organism evidence="1">
    <name type="scientific">Rhizophora mucronata</name>
    <name type="common">Asiatic mangrove</name>
    <dbReference type="NCBI Taxonomy" id="61149"/>
    <lineage>
        <taxon>Eukaryota</taxon>
        <taxon>Viridiplantae</taxon>
        <taxon>Streptophyta</taxon>
        <taxon>Embryophyta</taxon>
        <taxon>Tracheophyta</taxon>
        <taxon>Spermatophyta</taxon>
        <taxon>Magnoliopsida</taxon>
        <taxon>eudicotyledons</taxon>
        <taxon>Gunneridae</taxon>
        <taxon>Pentapetalae</taxon>
        <taxon>rosids</taxon>
        <taxon>fabids</taxon>
        <taxon>Malpighiales</taxon>
        <taxon>Rhizophoraceae</taxon>
        <taxon>Rhizophora</taxon>
    </lineage>
</organism>
<reference evidence="1" key="1">
    <citation type="submission" date="2018-02" db="EMBL/GenBank/DDBJ databases">
        <title>Rhizophora mucronata_Transcriptome.</title>
        <authorList>
            <person name="Meera S.P."/>
            <person name="Sreeshan A."/>
            <person name="Augustine A."/>
        </authorList>
    </citation>
    <scope>NUCLEOTIDE SEQUENCE</scope>
    <source>
        <tissue evidence="1">Leaf</tissue>
    </source>
</reference>
<sequence length="44" mass="5070">MGACFVFSVKQFIGCVVESVSQRMVLLQLFCWIWEFVSRIVIVA</sequence>
<name>A0A2P2Q3A9_RHIMU</name>
<accession>A0A2P2Q3A9</accession>
<dbReference type="EMBL" id="GGEC01081006">
    <property type="protein sequence ID" value="MBX61490.1"/>
    <property type="molecule type" value="Transcribed_RNA"/>
</dbReference>